<dbReference type="Proteomes" id="UP000016930">
    <property type="component" value="Unassembled WGS sequence"/>
</dbReference>
<dbReference type="AlphaFoldDB" id="M2R4A2"/>
<evidence type="ECO:0000313" key="2">
    <source>
        <dbReference type="EMBL" id="EMD33746.1"/>
    </source>
</evidence>
<keyword evidence="3" id="KW-1185">Reference proteome</keyword>
<dbReference type="HOGENOM" id="CLU_2037782_0_0_1"/>
<reference evidence="2 3" key="1">
    <citation type="journal article" date="2012" name="Proc. Natl. Acad. Sci. U.S.A.">
        <title>Comparative genomics of Ceriporiopsis subvermispora and Phanerochaete chrysosporium provide insight into selective ligninolysis.</title>
        <authorList>
            <person name="Fernandez-Fueyo E."/>
            <person name="Ruiz-Duenas F.J."/>
            <person name="Ferreira P."/>
            <person name="Floudas D."/>
            <person name="Hibbett D.S."/>
            <person name="Canessa P."/>
            <person name="Larrondo L.F."/>
            <person name="James T.Y."/>
            <person name="Seelenfreund D."/>
            <person name="Lobos S."/>
            <person name="Polanco R."/>
            <person name="Tello M."/>
            <person name="Honda Y."/>
            <person name="Watanabe T."/>
            <person name="Watanabe T."/>
            <person name="Ryu J.S."/>
            <person name="Kubicek C.P."/>
            <person name="Schmoll M."/>
            <person name="Gaskell J."/>
            <person name="Hammel K.E."/>
            <person name="St John F.J."/>
            <person name="Vanden Wymelenberg A."/>
            <person name="Sabat G."/>
            <person name="Splinter BonDurant S."/>
            <person name="Syed K."/>
            <person name="Yadav J.S."/>
            <person name="Doddapaneni H."/>
            <person name="Subramanian V."/>
            <person name="Lavin J.L."/>
            <person name="Oguiza J.A."/>
            <person name="Perez G."/>
            <person name="Pisabarro A.G."/>
            <person name="Ramirez L."/>
            <person name="Santoyo F."/>
            <person name="Master E."/>
            <person name="Coutinho P.M."/>
            <person name="Henrissat B."/>
            <person name="Lombard V."/>
            <person name="Magnuson J.K."/>
            <person name="Kuees U."/>
            <person name="Hori C."/>
            <person name="Igarashi K."/>
            <person name="Samejima M."/>
            <person name="Held B.W."/>
            <person name="Barry K.W."/>
            <person name="LaButti K.M."/>
            <person name="Lapidus A."/>
            <person name="Lindquist E.A."/>
            <person name="Lucas S.M."/>
            <person name="Riley R."/>
            <person name="Salamov A.A."/>
            <person name="Hoffmeister D."/>
            <person name="Schwenk D."/>
            <person name="Hadar Y."/>
            <person name="Yarden O."/>
            <person name="de Vries R.P."/>
            <person name="Wiebenga A."/>
            <person name="Stenlid J."/>
            <person name="Eastwood D."/>
            <person name="Grigoriev I.V."/>
            <person name="Berka R.M."/>
            <person name="Blanchette R.A."/>
            <person name="Kersten P."/>
            <person name="Martinez A.T."/>
            <person name="Vicuna R."/>
            <person name="Cullen D."/>
        </authorList>
    </citation>
    <scope>NUCLEOTIDE SEQUENCE [LARGE SCALE GENOMIC DNA]</scope>
    <source>
        <strain evidence="2 3">B</strain>
    </source>
</reference>
<feature type="region of interest" description="Disordered" evidence="1">
    <location>
        <begin position="98"/>
        <end position="121"/>
    </location>
</feature>
<dbReference type="EMBL" id="KB445805">
    <property type="protein sequence ID" value="EMD33746.1"/>
    <property type="molecule type" value="Genomic_DNA"/>
</dbReference>
<organism evidence="2 3">
    <name type="scientific">Ceriporiopsis subvermispora (strain B)</name>
    <name type="common">White-rot fungus</name>
    <name type="synonym">Gelatoporia subvermispora</name>
    <dbReference type="NCBI Taxonomy" id="914234"/>
    <lineage>
        <taxon>Eukaryota</taxon>
        <taxon>Fungi</taxon>
        <taxon>Dikarya</taxon>
        <taxon>Basidiomycota</taxon>
        <taxon>Agaricomycotina</taxon>
        <taxon>Agaricomycetes</taxon>
        <taxon>Polyporales</taxon>
        <taxon>Gelatoporiaceae</taxon>
        <taxon>Gelatoporia</taxon>
    </lineage>
</organism>
<evidence type="ECO:0000256" key="1">
    <source>
        <dbReference type="SAM" id="MobiDB-lite"/>
    </source>
</evidence>
<accession>M2R4A2</accession>
<sequence>MIMSECGCYTRSVNQVSFCKRARAVHLQSRGKVFVNVMTNIQQTRISPCRPCCVQWSNFCRPLVTQDQRRHPNEAKTKKIQAGRPDLLHDYFVSGSVRRRSNPLHPSASLESKHSRSSATS</sequence>
<evidence type="ECO:0000313" key="3">
    <source>
        <dbReference type="Proteomes" id="UP000016930"/>
    </source>
</evidence>
<gene>
    <name evidence="2" type="ORF">CERSUDRAFT_117843</name>
</gene>
<proteinExistence type="predicted"/>
<protein>
    <submittedName>
        <fullName evidence="2">Uncharacterized protein</fullName>
    </submittedName>
</protein>
<name>M2R4A2_CERS8</name>